<feature type="region of interest" description="Disordered" evidence="1">
    <location>
        <begin position="27"/>
        <end position="58"/>
    </location>
</feature>
<dbReference type="EnsemblPlants" id="Zm00001eb130670_T001">
    <property type="protein sequence ID" value="Zm00001eb130670_P001"/>
    <property type="gene ID" value="Zm00001eb130670"/>
</dbReference>
<evidence type="ECO:0000313" key="2">
    <source>
        <dbReference type="EnsemblPlants" id="Zm00001eb130670_P001"/>
    </source>
</evidence>
<feature type="region of interest" description="Disordered" evidence="1">
    <location>
        <begin position="92"/>
        <end position="111"/>
    </location>
</feature>
<proteinExistence type="predicted"/>
<protein>
    <submittedName>
        <fullName evidence="2">Uncharacterized protein</fullName>
    </submittedName>
</protein>
<dbReference type="AlphaFoldDB" id="A0A804N2X8"/>
<name>A0A804N2X8_MAIZE</name>
<dbReference type="PROSITE" id="PS51257">
    <property type="entry name" value="PROKAR_LIPOPROTEIN"/>
    <property type="match status" value="1"/>
</dbReference>
<dbReference type="Proteomes" id="UP000007305">
    <property type="component" value="Chromosome 3"/>
</dbReference>
<dbReference type="Gramene" id="Zm00001eb130670_T001">
    <property type="protein sequence ID" value="Zm00001eb130670_P001"/>
    <property type="gene ID" value="Zm00001eb130670"/>
</dbReference>
<dbReference type="InParanoid" id="A0A804N2X8"/>
<accession>A0A804N2X8</accession>
<reference evidence="2" key="2">
    <citation type="submission" date="2019-07" db="EMBL/GenBank/DDBJ databases">
        <authorList>
            <person name="Seetharam A."/>
            <person name="Woodhouse M."/>
            <person name="Cannon E."/>
        </authorList>
    </citation>
    <scope>NUCLEOTIDE SEQUENCE [LARGE SCALE GENOMIC DNA]</scope>
    <source>
        <strain evidence="2">cv. B73</strain>
    </source>
</reference>
<evidence type="ECO:0000313" key="3">
    <source>
        <dbReference type="Proteomes" id="UP000007305"/>
    </source>
</evidence>
<evidence type="ECO:0000256" key="1">
    <source>
        <dbReference type="SAM" id="MobiDB-lite"/>
    </source>
</evidence>
<sequence length="111" mass="11456">MARSPLCAHAVALISCSLAPTQVRMTARAPAPHPEAPCSAPETPPMDAPSRAAPMAPDPNAAPFPQRIFFPSAPSLLALCSTELLRVPSPACSPAPSCCSRPDFSSPLVLV</sequence>
<organism evidence="2 3">
    <name type="scientific">Zea mays</name>
    <name type="common">Maize</name>
    <dbReference type="NCBI Taxonomy" id="4577"/>
    <lineage>
        <taxon>Eukaryota</taxon>
        <taxon>Viridiplantae</taxon>
        <taxon>Streptophyta</taxon>
        <taxon>Embryophyta</taxon>
        <taxon>Tracheophyta</taxon>
        <taxon>Spermatophyta</taxon>
        <taxon>Magnoliopsida</taxon>
        <taxon>Liliopsida</taxon>
        <taxon>Poales</taxon>
        <taxon>Poaceae</taxon>
        <taxon>PACMAD clade</taxon>
        <taxon>Panicoideae</taxon>
        <taxon>Andropogonodae</taxon>
        <taxon>Andropogoneae</taxon>
        <taxon>Tripsacinae</taxon>
        <taxon>Zea</taxon>
    </lineage>
</organism>
<keyword evidence="3" id="KW-1185">Reference proteome</keyword>
<reference evidence="3" key="1">
    <citation type="submission" date="2015-12" db="EMBL/GenBank/DDBJ databases">
        <title>Update maize B73 reference genome by single molecule sequencing technologies.</title>
        <authorList>
            <consortium name="Maize Genome Sequencing Project"/>
            <person name="Ware D."/>
        </authorList>
    </citation>
    <scope>NUCLEOTIDE SEQUENCE [LARGE SCALE GENOMIC DNA]</scope>
    <source>
        <strain evidence="3">cv. B73</strain>
    </source>
</reference>
<reference evidence="2" key="3">
    <citation type="submission" date="2021-05" db="UniProtKB">
        <authorList>
            <consortium name="EnsemblPlants"/>
        </authorList>
    </citation>
    <scope>IDENTIFICATION</scope>
    <source>
        <strain evidence="2">cv. B73</strain>
    </source>
</reference>